<reference evidence="1" key="1">
    <citation type="journal article" date="2020" name="Stud. Mycol.">
        <title>101 Dothideomycetes genomes: a test case for predicting lifestyles and emergence of pathogens.</title>
        <authorList>
            <person name="Haridas S."/>
            <person name="Albert R."/>
            <person name="Binder M."/>
            <person name="Bloem J."/>
            <person name="Labutti K."/>
            <person name="Salamov A."/>
            <person name="Andreopoulos B."/>
            <person name="Baker S."/>
            <person name="Barry K."/>
            <person name="Bills G."/>
            <person name="Bluhm B."/>
            <person name="Cannon C."/>
            <person name="Castanera R."/>
            <person name="Culley D."/>
            <person name="Daum C."/>
            <person name="Ezra D."/>
            <person name="Gonzalez J."/>
            <person name="Henrissat B."/>
            <person name="Kuo A."/>
            <person name="Liang C."/>
            <person name="Lipzen A."/>
            <person name="Lutzoni F."/>
            <person name="Magnuson J."/>
            <person name="Mondo S."/>
            <person name="Nolan M."/>
            <person name="Ohm R."/>
            <person name="Pangilinan J."/>
            <person name="Park H.-J."/>
            <person name="Ramirez L."/>
            <person name="Alfaro M."/>
            <person name="Sun H."/>
            <person name="Tritt A."/>
            <person name="Yoshinaga Y."/>
            <person name="Zwiers L.-H."/>
            <person name="Turgeon B."/>
            <person name="Goodwin S."/>
            <person name="Spatafora J."/>
            <person name="Crous P."/>
            <person name="Grigoriev I."/>
        </authorList>
    </citation>
    <scope>NUCLEOTIDE SEQUENCE</scope>
    <source>
        <strain evidence="1">CBS 183.55</strain>
    </source>
</reference>
<dbReference type="Proteomes" id="UP000800082">
    <property type="component" value="Unassembled WGS sequence"/>
</dbReference>
<accession>A0A6A5RIG1</accession>
<name>A0A6A5RIG1_9PLEO</name>
<dbReference type="AlphaFoldDB" id="A0A6A5RIG1"/>
<dbReference type="OrthoDB" id="10251809at2759"/>
<protein>
    <submittedName>
        <fullName evidence="1">Uncharacterized protein</fullName>
    </submittedName>
</protein>
<keyword evidence="2" id="KW-1185">Reference proteome</keyword>
<gene>
    <name evidence="1" type="ORF">M421DRAFT_6778</name>
</gene>
<evidence type="ECO:0000313" key="1">
    <source>
        <dbReference type="EMBL" id="KAF1926874.1"/>
    </source>
</evidence>
<organism evidence="1 2">
    <name type="scientific">Didymella exigua CBS 183.55</name>
    <dbReference type="NCBI Taxonomy" id="1150837"/>
    <lineage>
        <taxon>Eukaryota</taxon>
        <taxon>Fungi</taxon>
        <taxon>Dikarya</taxon>
        <taxon>Ascomycota</taxon>
        <taxon>Pezizomycotina</taxon>
        <taxon>Dothideomycetes</taxon>
        <taxon>Pleosporomycetidae</taxon>
        <taxon>Pleosporales</taxon>
        <taxon>Pleosporineae</taxon>
        <taxon>Didymellaceae</taxon>
        <taxon>Didymella</taxon>
    </lineage>
</organism>
<dbReference type="RefSeq" id="XP_033447126.1">
    <property type="nucleotide sequence ID" value="XM_033596442.1"/>
</dbReference>
<proteinExistence type="predicted"/>
<dbReference type="EMBL" id="ML978975">
    <property type="protein sequence ID" value="KAF1926874.1"/>
    <property type="molecule type" value="Genomic_DNA"/>
</dbReference>
<dbReference type="GeneID" id="54354109"/>
<evidence type="ECO:0000313" key="2">
    <source>
        <dbReference type="Proteomes" id="UP000800082"/>
    </source>
</evidence>
<sequence length="189" mass="20756">MVYSLYHDNIADSGEIAELDSVDIFDLASYASAKTNGSWYTQFTADDIPPALIDSCTVLASAPDNSSHSIYMYGGWDPTATDNSTTYFDDTRKRHIGTKTTGRSGNAAEPSYEFEEKAKFELSHNEKQVYEMAGEEYMHMAIYGAVRVEADTSNIFIDVAELPALNFGEKDGVDANKKAERSKEVGSGV</sequence>